<dbReference type="InterPro" id="IPR001680">
    <property type="entry name" value="WD40_rpt"/>
</dbReference>
<feature type="repeat" description="WD" evidence="3">
    <location>
        <begin position="339"/>
        <end position="365"/>
    </location>
</feature>
<evidence type="ECO:0000256" key="3">
    <source>
        <dbReference type="PROSITE-ProRule" id="PRU00221"/>
    </source>
</evidence>
<comment type="caution">
    <text evidence="5">The sequence shown here is derived from an EMBL/GenBank/DDBJ whole genome shotgun (WGS) entry which is preliminary data.</text>
</comment>
<keyword evidence="4" id="KW-0175">Coiled coil</keyword>
<organism evidence="5 6">
    <name type="scientific">Reticulomyxa filosa</name>
    <dbReference type="NCBI Taxonomy" id="46433"/>
    <lineage>
        <taxon>Eukaryota</taxon>
        <taxon>Sar</taxon>
        <taxon>Rhizaria</taxon>
        <taxon>Retaria</taxon>
        <taxon>Foraminifera</taxon>
        <taxon>Monothalamids</taxon>
        <taxon>Reticulomyxidae</taxon>
        <taxon>Reticulomyxa</taxon>
    </lineage>
</organism>
<feature type="coiled-coil region" evidence="4">
    <location>
        <begin position="21"/>
        <end position="135"/>
    </location>
</feature>
<dbReference type="PANTHER" id="PTHR22847">
    <property type="entry name" value="WD40 REPEAT PROTEIN"/>
    <property type="match status" value="1"/>
</dbReference>
<dbReference type="EMBL" id="ASPP01003809">
    <property type="protein sequence ID" value="ETO32946.1"/>
    <property type="molecule type" value="Genomic_DNA"/>
</dbReference>
<dbReference type="CDD" id="cd00200">
    <property type="entry name" value="WD40"/>
    <property type="match status" value="1"/>
</dbReference>
<dbReference type="Pfam" id="PF00400">
    <property type="entry name" value="WD40"/>
    <property type="match status" value="6"/>
</dbReference>
<feature type="repeat" description="WD" evidence="3">
    <location>
        <begin position="167"/>
        <end position="210"/>
    </location>
</feature>
<dbReference type="PANTHER" id="PTHR22847:SF637">
    <property type="entry name" value="WD REPEAT DOMAIN 5B"/>
    <property type="match status" value="1"/>
</dbReference>
<dbReference type="PROSITE" id="PS50294">
    <property type="entry name" value="WD_REPEATS_REGION"/>
    <property type="match status" value="4"/>
</dbReference>
<keyword evidence="2" id="KW-0677">Repeat</keyword>
<feature type="repeat" description="WD" evidence="3">
    <location>
        <begin position="263"/>
        <end position="306"/>
    </location>
</feature>
<dbReference type="GO" id="GO:1990234">
    <property type="term" value="C:transferase complex"/>
    <property type="evidence" value="ECO:0007669"/>
    <property type="project" value="UniProtKB-ARBA"/>
</dbReference>
<feature type="repeat" description="WD" evidence="3">
    <location>
        <begin position="211"/>
        <end position="262"/>
    </location>
</feature>
<dbReference type="Gene3D" id="2.130.10.10">
    <property type="entry name" value="YVTN repeat-like/Quinoprotein amine dehydrogenase"/>
    <property type="match status" value="3"/>
</dbReference>
<proteinExistence type="predicted"/>
<dbReference type="Proteomes" id="UP000023152">
    <property type="component" value="Unassembled WGS sequence"/>
</dbReference>
<accession>X6P424</accession>
<dbReference type="InterPro" id="IPR036322">
    <property type="entry name" value="WD40_repeat_dom_sf"/>
</dbReference>
<feature type="repeat" description="WD" evidence="3">
    <location>
        <begin position="409"/>
        <end position="459"/>
    </location>
</feature>
<dbReference type="SUPFAM" id="SSF50978">
    <property type="entry name" value="WD40 repeat-like"/>
    <property type="match status" value="1"/>
</dbReference>
<dbReference type="InterPro" id="IPR019775">
    <property type="entry name" value="WD40_repeat_CS"/>
</dbReference>
<feature type="repeat" description="WD" evidence="3">
    <location>
        <begin position="366"/>
        <end position="408"/>
    </location>
</feature>
<evidence type="ECO:0000256" key="1">
    <source>
        <dbReference type="ARBA" id="ARBA00022574"/>
    </source>
</evidence>
<evidence type="ECO:0000256" key="2">
    <source>
        <dbReference type="ARBA" id="ARBA00022737"/>
    </source>
</evidence>
<sequence length="510" mass="58935">QLQDHLYSGIKLHFDLIVKFVETLQVQLFRLKILNKEVQEEIKQLKMQLNQKKNEDEQNILRVNYQTELLEKDNAMKKIQRELQQELLKLRADIEIMKKNFIEKEKYCNEFIKTLQEKDEKLIQYIQNVSSTEEKKDNDNTPSFNPKYSSTFSFDLFCASSKLLKTFTGHTSWVWSIDYATFDCGQFLCSGSEDRTVRVWNVETAKQIQLFNGHSHHLRCVKFSPFHHHCHGVDNRYPTICSSSVDKTIRFWDFETSKEFQVLKGHTEGVAGITFSPFHNSRYLCSGSYDKTIRLWDVETSKSLHAFNGHTNCVWCVDISPLQSNDNNKSNNIGVIGGNGYTICSGSHDKTIRIWDIETAKELILFNEHENVVRSVKYSPYETNTICSGSNDYSVRLWDIRSKKAIHVFKGHTNTVWAIEFVGNNSGETAICNTNIICSGSEDNTVRFWDIRTNRQLHVIKGNGNEDNGIISLYFSLPKNKDQKNKNTDDHVCGVDLCYGSNRGPIRIWG</sequence>
<dbReference type="AlphaFoldDB" id="X6P424"/>
<dbReference type="PROSITE" id="PS00678">
    <property type="entry name" value="WD_REPEATS_1"/>
    <property type="match status" value="6"/>
</dbReference>
<reference evidence="5 6" key="1">
    <citation type="journal article" date="2013" name="Curr. Biol.">
        <title>The Genome of the Foraminiferan Reticulomyxa filosa.</title>
        <authorList>
            <person name="Glockner G."/>
            <person name="Hulsmann N."/>
            <person name="Schleicher M."/>
            <person name="Noegel A.A."/>
            <person name="Eichinger L."/>
            <person name="Gallinger C."/>
            <person name="Pawlowski J."/>
            <person name="Sierra R."/>
            <person name="Euteneuer U."/>
            <person name="Pillet L."/>
            <person name="Moustafa A."/>
            <person name="Platzer M."/>
            <person name="Groth M."/>
            <person name="Szafranski K."/>
            <person name="Schliwa M."/>
        </authorList>
    </citation>
    <scope>NUCLEOTIDE SEQUENCE [LARGE SCALE GENOMIC DNA]</scope>
</reference>
<keyword evidence="1 3" id="KW-0853">WD repeat</keyword>
<protein>
    <submittedName>
        <fullName evidence="5">WD-40 repeat protein</fullName>
    </submittedName>
</protein>
<dbReference type="PROSITE" id="PS50082">
    <property type="entry name" value="WD_REPEATS_2"/>
    <property type="match status" value="6"/>
</dbReference>
<name>X6P424_RETFI</name>
<keyword evidence="6" id="KW-1185">Reference proteome</keyword>
<evidence type="ECO:0000313" key="5">
    <source>
        <dbReference type="EMBL" id="ETO32946.1"/>
    </source>
</evidence>
<dbReference type="InterPro" id="IPR015943">
    <property type="entry name" value="WD40/YVTN_repeat-like_dom_sf"/>
</dbReference>
<dbReference type="PRINTS" id="PR00320">
    <property type="entry name" value="GPROTEINBRPT"/>
</dbReference>
<evidence type="ECO:0000256" key="4">
    <source>
        <dbReference type="SAM" id="Coils"/>
    </source>
</evidence>
<dbReference type="SMART" id="SM00320">
    <property type="entry name" value="WD40"/>
    <property type="match status" value="6"/>
</dbReference>
<evidence type="ECO:0000313" key="6">
    <source>
        <dbReference type="Proteomes" id="UP000023152"/>
    </source>
</evidence>
<dbReference type="InterPro" id="IPR020472">
    <property type="entry name" value="WD40_PAC1"/>
</dbReference>
<gene>
    <name evidence="5" type="ORF">RFI_04158</name>
</gene>
<feature type="non-terminal residue" evidence="5">
    <location>
        <position position="1"/>
    </location>
</feature>